<dbReference type="EMBL" id="UGXT01000002">
    <property type="protein sequence ID" value="SUH33901.1"/>
    <property type="molecule type" value="Genomic_DNA"/>
</dbReference>
<organism evidence="1 2">
    <name type="scientific">Salmonella enterica I</name>
    <dbReference type="NCBI Taxonomy" id="59201"/>
    <lineage>
        <taxon>Bacteria</taxon>
        <taxon>Pseudomonadati</taxon>
        <taxon>Pseudomonadota</taxon>
        <taxon>Gammaproteobacteria</taxon>
        <taxon>Enterobacterales</taxon>
        <taxon>Enterobacteriaceae</taxon>
        <taxon>Salmonella</taxon>
    </lineage>
</organism>
<dbReference type="Proteomes" id="UP000254712">
    <property type="component" value="Unassembled WGS sequence"/>
</dbReference>
<evidence type="ECO:0000313" key="2">
    <source>
        <dbReference type="Proteomes" id="UP000254712"/>
    </source>
</evidence>
<protein>
    <submittedName>
        <fullName evidence="1">D-serine dehydratase</fullName>
        <ecNumber evidence="1">4.3.1.18</ecNumber>
    </submittedName>
</protein>
<name>A0A379WJP5_SALET</name>
<dbReference type="AlphaFoldDB" id="A0A379WJP5"/>
<accession>A0A379WJP5</accession>
<dbReference type="GO" id="GO:0008721">
    <property type="term" value="F:D-serine ammonia-lyase activity"/>
    <property type="evidence" value="ECO:0007669"/>
    <property type="project" value="UniProtKB-EC"/>
</dbReference>
<gene>
    <name evidence="1" type="primary">dsdA_5</name>
    <name evidence="1" type="ORF">NCTC8261_00068</name>
</gene>
<keyword evidence="1" id="KW-0456">Lyase</keyword>
<dbReference type="EC" id="4.3.1.18" evidence="1"/>
<evidence type="ECO:0000313" key="1">
    <source>
        <dbReference type="EMBL" id="SUH33901.1"/>
    </source>
</evidence>
<proteinExistence type="predicted"/>
<reference evidence="1 2" key="1">
    <citation type="submission" date="2018-06" db="EMBL/GenBank/DDBJ databases">
        <authorList>
            <consortium name="Pathogen Informatics"/>
            <person name="Doyle S."/>
        </authorList>
    </citation>
    <scope>NUCLEOTIDE SEQUENCE [LARGE SCALE GENOMIC DNA]</scope>
    <source>
        <strain evidence="1 2">NCTC8261</strain>
    </source>
</reference>
<sequence>MENIQKLIARYPLVEDLVALKETTWFNPAPPLLHKVYRMSA</sequence>